<dbReference type="OrthoDB" id="4772757at2759"/>
<sequence length="400" mass="43966">MARFLIDQGAHVEQAGESAVSGAKTSLQAAIRSFRLPTNVPVDCFAIMDLLLRKGADVNVRPNSSGLSSGHWDHVPHIRRDYFQDSVSPKNALQAAVESGSTELFLRILEAGAEVSPRGRHGTTAIQIAARLALFWAAFREDSFMFHTLISRGATLNNRASQSTLTGAVLSKDIKMIRTCIQLGANPYDPAALCLAVSTDDYDVPEIQAQHSVQQMIIDRRLGQSSSKVQNNGKAALKKAIMQGDLTLVTRLIRAGTGLEGLCLAWRQKYRKQRPSGKSDYDAFAAGPAILTAIQSNNEEILQFLLQKGADVNKNGTFLSPYRSRLRRILMSLLRTGIPVRRVVARNASRTTRNISKLIRMEVVTAMSLPKMIWRDGGAHSVTISFQFTASLGFWAFRQA</sequence>
<dbReference type="InterPro" id="IPR051165">
    <property type="entry name" value="Multifunctional_ANK_Repeat"/>
</dbReference>
<dbReference type="SUPFAM" id="SSF48403">
    <property type="entry name" value="Ankyrin repeat"/>
    <property type="match status" value="1"/>
</dbReference>
<dbReference type="HOGENOM" id="CLU_689012_0_0_1"/>
<dbReference type="PROSITE" id="PS50088">
    <property type="entry name" value="ANK_REPEAT"/>
    <property type="match status" value="1"/>
</dbReference>
<evidence type="ECO:0000256" key="2">
    <source>
        <dbReference type="ARBA" id="ARBA00023043"/>
    </source>
</evidence>
<dbReference type="EMBL" id="AHHD01000249">
    <property type="protein sequence ID" value="EKG17329.1"/>
    <property type="molecule type" value="Genomic_DNA"/>
</dbReference>
<reference evidence="4 5" key="1">
    <citation type="journal article" date="2012" name="BMC Genomics">
        <title>Tools to kill: Genome of one of the most destructive plant pathogenic fungi Macrophomina phaseolina.</title>
        <authorList>
            <person name="Islam M.S."/>
            <person name="Haque M.S."/>
            <person name="Islam M.M."/>
            <person name="Emdad E.M."/>
            <person name="Halim A."/>
            <person name="Hossen Q.M.M."/>
            <person name="Hossain M.Z."/>
            <person name="Ahmed B."/>
            <person name="Rahim S."/>
            <person name="Rahman M.S."/>
            <person name="Alam M.M."/>
            <person name="Hou S."/>
            <person name="Wan X."/>
            <person name="Saito J.A."/>
            <person name="Alam M."/>
        </authorList>
    </citation>
    <scope>NUCLEOTIDE SEQUENCE [LARGE SCALE GENOMIC DNA]</scope>
    <source>
        <strain evidence="4 5">MS6</strain>
    </source>
</reference>
<accession>K2S468</accession>
<dbReference type="PANTHER" id="PTHR24123">
    <property type="entry name" value="ANKYRIN REPEAT-CONTAINING"/>
    <property type="match status" value="1"/>
</dbReference>
<dbReference type="SMART" id="SM00248">
    <property type="entry name" value="ANK"/>
    <property type="match status" value="6"/>
</dbReference>
<comment type="caution">
    <text evidence="4">The sequence shown here is derived from an EMBL/GenBank/DDBJ whole genome shotgun (WGS) entry which is preliminary data.</text>
</comment>
<dbReference type="InParanoid" id="K2S468"/>
<dbReference type="VEuPathDB" id="FungiDB:MPH_05395"/>
<gene>
    <name evidence="4" type="ORF">MPH_05395</name>
</gene>
<keyword evidence="1" id="KW-0677">Repeat</keyword>
<organism evidence="4 5">
    <name type="scientific">Macrophomina phaseolina (strain MS6)</name>
    <name type="common">Charcoal rot fungus</name>
    <dbReference type="NCBI Taxonomy" id="1126212"/>
    <lineage>
        <taxon>Eukaryota</taxon>
        <taxon>Fungi</taxon>
        <taxon>Dikarya</taxon>
        <taxon>Ascomycota</taxon>
        <taxon>Pezizomycotina</taxon>
        <taxon>Dothideomycetes</taxon>
        <taxon>Dothideomycetes incertae sedis</taxon>
        <taxon>Botryosphaeriales</taxon>
        <taxon>Botryosphaeriaceae</taxon>
        <taxon>Macrophomina</taxon>
    </lineage>
</organism>
<dbReference type="PANTHER" id="PTHR24123:SF33">
    <property type="entry name" value="PROTEIN HOS4"/>
    <property type="match status" value="1"/>
</dbReference>
<dbReference type="InterPro" id="IPR002110">
    <property type="entry name" value="Ankyrin_rpt"/>
</dbReference>
<evidence type="ECO:0000256" key="1">
    <source>
        <dbReference type="ARBA" id="ARBA00022737"/>
    </source>
</evidence>
<evidence type="ECO:0000256" key="3">
    <source>
        <dbReference type="PROSITE-ProRule" id="PRU00023"/>
    </source>
</evidence>
<protein>
    <recommendedName>
        <fullName evidence="6">Ankyrin repeat-containing domain protein</fullName>
    </recommendedName>
</protein>
<feature type="repeat" description="ANK" evidence="3">
    <location>
        <begin position="285"/>
        <end position="317"/>
    </location>
</feature>
<evidence type="ECO:0008006" key="6">
    <source>
        <dbReference type="Google" id="ProtNLM"/>
    </source>
</evidence>
<evidence type="ECO:0000313" key="5">
    <source>
        <dbReference type="Proteomes" id="UP000007129"/>
    </source>
</evidence>
<keyword evidence="2 3" id="KW-0040">ANK repeat</keyword>
<dbReference type="Pfam" id="PF00023">
    <property type="entry name" value="Ank"/>
    <property type="match status" value="1"/>
</dbReference>
<dbReference type="Gene3D" id="1.25.40.20">
    <property type="entry name" value="Ankyrin repeat-containing domain"/>
    <property type="match status" value="2"/>
</dbReference>
<name>K2S468_MACPH</name>
<proteinExistence type="predicted"/>
<dbReference type="AlphaFoldDB" id="K2S468"/>
<evidence type="ECO:0000313" key="4">
    <source>
        <dbReference type="EMBL" id="EKG17329.1"/>
    </source>
</evidence>
<dbReference type="InterPro" id="IPR036770">
    <property type="entry name" value="Ankyrin_rpt-contain_sf"/>
</dbReference>
<dbReference type="Proteomes" id="UP000007129">
    <property type="component" value="Unassembled WGS sequence"/>
</dbReference>